<dbReference type="RefSeq" id="WP_252587735.1">
    <property type="nucleotide sequence ID" value="NZ_JAMWYS010000034.1"/>
</dbReference>
<feature type="transmembrane region" description="Helical" evidence="1">
    <location>
        <begin position="235"/>
        <end position="258"/>
    </location>
</feature>
<evidence type="ECO:0000256" key="1">
    <source>
        <dbReference type="SAM" id="Phobius"/>
    </source>
</evidence>
<evidence type="ECO:0000313" key="2">
    <source>
        <dbReference type="EMBL" id="MCO4293232.1"/>
    </source>
</evidence>
<keyword evidence="1" id="KW-0472">Membrane</keyword>
<sequence>MILVKLFGELKHRNKTFFYWGLFCLLLFILALVFTFFDHRQLMGINVWVKPSKFALSIAIFLFSMAWYNHYLPHDNKTVKLYTKVAVIVFIIELLAVFGQAARGVKSHYNISTPFDAMIFQTMGLAITINTLFVLIICFLFFIKKTTLPKPYLWGIRLGMLVFVVFSFEGFTMAAQLAHTVGAPDGSPGLAYLNWSKQYGDLRAAHFIGLHSLQFVPVFGWLISQSNSAFVNRFGSLLTILFAIGYFLFVSFLFVQAINGKPFIHF</sequence>
<name>A0A9X2F266_9SPHI</name>
<comment type="caution">
    <text evidence="2">The sequence shown here is derived from an EMBL/GenBank/DDBJ whole genome shotgun (WGS) entry which is preliminary data.</text>
</comment>
<feature type="transmembrane region" description="Helical" evidence="1">
    <location>
        <begin position="155"/>
        <end position="178"/>
    </location>
</feature>
<dbReference type="AlphaFoldDB" id="A0A9X2F266"/>
<accession>A0A9X2F266</accession>
<proteinExistence type="predicted"/>
<evidence type="ECO:0000313" key="3">
    <source>
        <dbReference type="Proteomes" id="UP001155182"/>
    </source>
</evidence>
<feature type="transmembrane region" description="Helical" evidence="1">
    <location>
        <begin position="204"/>
        <end position="223"/>
    </location>
</feature>
<keyword evidence="1" id="KW-1133">Transmembrane helix</keyword>
<keyword evidence="3" id="KW-1185">Reference proteome</keyword>
<dbReference type="EMBL" id="JAMWYS010000034">
    <property type="protein sequence ID" value="MCO4293232.1"/>
    <property type="molecule type" value="Genomic_DNA"/>
</dbReference>
<feature type="transmembrane region" description="Helical" evidence="1">
    <location>
        <begin position="52"/>
        <end position="69"/>
    </location>
</feature>
<protein>
    <submittedName>
        <fullName evidence="2">Uncharacterized protein</fullName>
    </submittedName>
</protein>
<feature type="transmembrane region" description="Helical" evidence="1">
    <location>
        <begin position="81"/>
        <end position="99"/>
    </location>
</feature>
<feature type="transmembrane region" description="Helical" evidence="1">
    <location>
        <begin position="119"/>
        <end position="143"/>
    </location>
</feature>
<organism evidence="2 3">
    <name type="scientific">Solitalea agri</name>
    <dbReference type="NCBI Taxonomy" id="2953739"/>
    <lineage>
        <taxon>Bacteria</taxon>
        <taxon>Pseudomonadati</taxon>
        <taxon>Bacteroidota</taxon>
        <taxon>Sphingobacteriia</taxon>
        <taxon>Sphingobacteriales</taxon>
        <taxon>Sphingobacteriaceae</taxon>
        <taxon>Solitalea</taxon>
    </lineage>
</organism>
<feature type="transmembrane region" description="Helical" evidence="1">
    <location>
        <begin position="17"/>
        <end position="37"/>
    </location>
</feature>
<reference evidence="2" key="1">
    <citation type="submission" date="2022-06" db="EMBL/GenBank/DDBJ databases">
        <title>Solitalea sp. MAHUQ-68 isolated from rhizospheric soil.</title>
        <authorList>
            <person name="Huq M.A."/>
        </authorList>
    </citation>
    <scope>NUCLEOTIDE SEQUENCE</scope>
    <source>
        <strain evidence="2">MAHUQ-68</strain>
    </source>
</reference>
<dbReference type="Proteomes" id="UP001155182">
    <property type="component" value="Unassembled WGS sequence"/>
</dbReference>
<gene>
    <name evidence="2" type="ORF">NF867_10185</name>
</gene>
<keyword evidence="1" id="KW-0812">Transmembrane</keyword>